<protein>
    <recommendedName>
        <fullName evidence="12">Threonine/serine exporter-like N-terminal domain-containing protein</fullName>
    </recommendedName>
</protein>
<dbReference type="PANTHER" id="PTHR31082:SF4">
    <property type="entry name" value="PHEROMONE-REGULATED MEMBRANE PROTEIN 10"/>
    <property type="match status" value="1"/>
</dbReference>
<dbReference type="VEuPathDB" id="FungiDB:SCHCODRAFT_02566519"/>
<evidence type="ECO:0000313" key="11">
    <source>
        <dbReference type="Proteomes" id="UP000007431"/>
    </source>
</evidence>
<dbReference type="AlphaFoldDB" id="D8PPP4"/>
<dbReference type="OrthoDB" id="413008at2759"/>
<dbReference type="InParanoid" id="D8PPP4"/>
<comment type="subcellular location">
    <subcellularLocation>
        <location evidence="1">Membrane</location>
        <topology evidence="1">Multi-pass membrane protein</topology>
    </subcellularLocation>
</comment>
<dbReference type="Pfam" id="PF12821">
    <property type="entry name" value="ThrE_2"/>
    <property type="match status" value="1"/>
</dbReference>
<proteinExistence type="inferred from homology"/>
<dbReference type="KEGG" id="scm:SCHCO_02566519"/>
<feature type="transmembrane region" description="Helical" evidence="6">
    <location>
        <begin position="110"/>
        <end position="132"/>
    </location>
</feature>
<keyword evidence="3 6" id="KW-1133">Transmembrane helix</keyword>
<dbReference type="EMBL" id="GL377302">
    <property type="protein sequence ID" value="EFJ03681.1"/>
    <property type="molecule type" value="Genomic_DNA"/>
</dbReference>
<feature type="transmembrane region" description="Helical" evidence="6">
    <location>
        <begin position="139"/>
        <end position="157"/>
    </location>
</feature>
<dbReference type="InterPro" id="IPR010619">
    <property type="entry name" value="ThrE-like_N"/>
</dbReference>
<comment type="similarity">
    <text evidence="5">Belongs to the ThrE exporter (TC 2.A.79) family.</text>
</comment>
<keyword evidence="11" id="KW-1185">Reference proteome</keyword>
<feature type="domain" description="Threonine/serine exporter-like N-terminal" evidence="8">
    <location>
        <begin position="7"/>
        <end position="246"/>
    </location>
</feature>
<evidence type="ECO:0000256" key="7">
    <source>
        <dbReference type="SAM" id="SignalP"/>
    </source>
</evidence>
<evidence type="ECO:0000259" key="8">
    <source>
        <dbReference type="Pfam" id="PF06738"/>
    </source>
</evidence>
<dbReference type="GeneID" id="9584882"/>
<dbReference type="Pfam" id="PF06738">
    <property type="entry name" value="ThrE"/>
    <property type="match status" value="1"/>
</dbReference>
<evidence type="ECO:0000256" key="3">
    <source>
        <dbReference type="ARBA" id="ARBA00022989"/>
    </source>
</evidence>
<keyword evidence="2 6" id="KW-0812">Transmembrane</keyword>
<reference evidence="10 11" key="1">
    <citation type="journal article" date="2010" name="Nat. Biotechnol.">
        <title>Genome sequence of the model mushroom Schizophyllum commune.</title>
        <authorList>
            <person name="Ohm R.A."/>
            <person name="de Jong J.F."/>
            <person name="Lugones L.G."/>
            <person name="Aerts A."/>
            <person name="Kothe E."/>
            <person name="Stajich J.E."/>
            <person name="de Vries R.P."/>
            <person name="Record E."/>
            <person name="Levasseur A."/>
            <person name="Baker S.E."/>
            <person name="Bartholomew K.A."/>
            <person name="Coutinho P.M."/>
            <person name="Erdmann S."/>
            <person name="Fowler T.J."/>
            <person name="Gathman A.C."/>
            <person name="Lombard V."/>
            <person name="Henrissat B."/>
            <person name="Knabe N."/>
            <person name="Kuees U."/>
            <person name="Lilly W.W."/>
            <person name="Lindquist E."/>
            <person name="Lucas S."/>
            <person name="Magnuson J.K."/>
            <person name="Piumi F."/>
            <person name="Raudaskoski M."/>
            <person name="Salamov A."/>
            <person name="Schmutz J."/>
            <person name="Schwarze F.W.M.R."/>
            <person name="vanKuyk P.A."/>
            <person name="Horton J.S."/>
            <person name="Grigoriev I.V."/>
            <person name="Woesten H.A.B."/>
        </authorList>
    </citation>
    <scope>NUCLEOTIDE SEQUENCE [LARGE SCALE GENOMIC DNA]</scope>
    <source>
        <strain evidence="11">H4-8 / FGSC 9210</strain>
    </source>
</reference>
<feature type="transmembrane region" description="Helical" evidence="6">
    <location>
        <begin position="163"/>
        <end position="183"/>
    </location>
</feature>
<dbReference type="OMA" id="HTSETHF"/>
<feature type="transmembrane region" description="Helical" evidence="6">
    <location>
        <begin position="273"/>
        <end position="301"/>
    </location>
</feature>
<sequence>MAHRRKFILVLAKALLTFGAPSHRINSQLAAASGILEANAEFIYIPNIIIVSMKNDGERNTTTRFVRVSGRIALSALHKVHLIYRSVLRDKVGVTEATHALNDLLRTGPIYPLFVRCVLAFCMGTILCGLSFGGSILDMIISGLCACALQYLGLSAVNKSSVYANVYEISVTILVAFVARALGSIPGHPFCYNAISSSGIVLVLPGFTVLMSSLELMSRNIFCGSVRSVYGGIYTLFLGFGLSIGSDMFLVIDRHARKEYYATFMYKLNHTHGHFTMVNGTAPFIPIGGVLSTGSMASYQLEHLTHGCFREPDWPWWKQPLPWWTAFFLVPLYSTCSSLNNLQSYRSKQLPIMVIFSCCSYTANRLVSTVLPGRPDLVAATGSFVIGILGNLYSRIAHGTAFTSMVTGVLFLVPSGIAQSGGVAQTYHSSAEQYNSGFTLAVRMSCVSSGVTIGLLVSQVIVYLFGRRKNAAHFAF</sequence>
<keyword evidence="4 6" id="KW-0472">Membrane</keyword>
<evidence type="ECO:0008006" key="12">
    <source>
        <dbReference type="Google" id="ProtNLM"/>
    </source>
</evidence>
<evidence type="ECO:0000256" key="2">
    <source>
        <dbReference type="ARBA" id="ARBA00022692"/>
    </source>
</evidence>
<dbReference type="PANTHER" id="PTHR31082">
    <property type="entry name" value="PHEROMONE-REGULATED MEMBRANE PROTEIN 10"/>
    <property type="match status" value="1"/>
</dbReference>
<evidence type="ECO:0000256" key="5">
    <source>
        <dbReference type="ARBA" id="ARBA00034125"/>
    </source>
</evidence>
<organism evidence="11">
    <name type="scientific">Schizophyllum commune (strain H4-8 / FGSC 9210)</name>
    <name type="common">Split gill fungus</name>
    <dbReference type="NCBI Taxonomy" id="578458"/>
    <lineage>
        <taxon>Eukaryota</taxon>
        <taxon>Fungi</taxon>
        <taxon>Dikarya</taxon>
        <taxon>Basidiomycota</taxon>
        <taxon>Agaricomycotina</taxon>
        <taxon>Agaricomycetes</taxon>
        <taxon>Agaricomycetidae</taxon>
        <taxon>Agaricales</taxon>
        <taxon>Schizophyllaceae</taxon>
        <taxon>Schizophyllum</taxon>
    </lineage>
</organism>
<dbReference type="InterPro" id="IPR024528">
    <property type="entry name" value="ThrE_2"/>
</dbReference>
<evidence type="ECO:0000259" key="9">
    <source>
        <dbReference type="Pfam" id="PF12821"/>
    </source>
</evidence>
<evidence type="ECO:0000256" key="1">
    <source>
        <dbReference type="ARBA" id="ARBA00004141"/>
    </source>
</evidence>
<dbReference type="HOGENOM" id="CLU_007078_4_1_1"/>
<dbReference type="eggNOG" id="ENOG502QPMM">
    <property type="taxonomic scope" value="Eukaryota"/>
</dbReference>
<feature type="transmembrane region" description="Helical" evidence="6">
    <location>
        <begin position="231"/>
        <end position="252"/>
    </location>
</feature>
<feature type="signal peptide" evidence="7">
    <location>
        <begin position="1"/>
        <end position="19"/>
    </location>
</feature>
<evidence type="ECO:0000256" key="4">
    <source>
        <dbReference type="ARBA" id="ARBA00023136"/>
    </source>
</evidence>
<feature type="domain" description="Threonine/Serine exporter ThrE" evidence="9">
    <location>
        <begin position="344"/>
        <end position="461"/>
    </location>
</feature>
<feature type="transmembrane region" description="Helical" evidence="6">
    <location>
        <begin position="440"/>
        <end position="465"/>
    </location>
</feature>
<dbReference type="InterPro" id="IPR051361">
    <property type="entry name" value="ThrE/Ser_Exporter"/>
</dbReference>
<evidence type="ECO:0000313" key="10">
    <source>
        <dbReference type="EMBL" id="EFJ03681.1"/>
    </source>
</evidence>
<dbReference type="GO" id="GO:0022857">
    <property type="term" value="F:transmembrane transporter activity"/>
    <property type="evidence" value="ECO:0007669"/>
    <property type="project" value="InterPro"/>
</dbReference>
<feature type="transmembrane region" description="Helical" evidence="6">
    <location>
        <begin position="401"/>
        <end position="420"/>
    </location>
</feature>
<dbReference type="Proteomes" id="UP000007431">
    <property type="component" value="Unassembled WGS sequence"/>
</dbReference>
<accession>D8PPP4</accession>
<name>D8PPP4_SCHCM</name>
<keyword evidence="7" id="KW-0732">Signal</keyword>
<dbReference type="RefSeq" id="XP_003038583.1">
    <property type="nucleotide sequence ID" value="XM_003038537.1"/>
</dbReference>
<dbReference type="GO" id="GO:0016020">
    <property type="term" value="C:membrane"/>
    <property type="evidence" value="ECO:0007669"/>
    <property type="project" value="UniProtKB-SubCell"/>
</dbReference>
<feature type="chain" id="PRO_5003120157" description="Threonine/serine exporter-like N-terminal domain-containing protein" evidence="7">
    <location>
        <begin position="20"/>
        <end position="476"/>
    </location>
</feature>
<evidence type="ECO:0000256" key="6">
    <source>
        <dbReference type="SAM" id="Phobius"/>
    </source>
</evidence>
<feature type="transmembrane region" description="Helical" evidence="6">
    <location>
        <begin position="190"/>
        <end position="211"/>
    </location>
</feature>
<gene>
    <name evidence="10" type="ORF">SCHCODRAFT_45872</name>
</gene>